<dbReference type="Proteomes" id="UP000199197">
    <property type="component" value="Unassembled WGS sequence"/>
</dbReference>
<evidence type="ECO:0000256" key="2">
    <source>
        <dbReference type="ARBA" id="ARBA00008107"/>
    </source>
</evidence>
<keyword evidence="4 8" id="KW-0813">Transport</keyword>
<dbReference type="OrthoDB" id="9814256at2"/>
<proteinExistence type="inferred from homology"/>
<dbReference type="Gene3D" id="1.20.58.220">
    <property type="entry name" value="Phosphate transport system protein phou homolog 2, domain 2"/>
    <property type="match status" value="2"/>
</dbReference>
<name>A0A0P1MXT1_9BACT</name>
<dbReference type="NCBIfam" id="TIGR02135">
    <property type="entry name" value="phoU_full"/>
    <property type="match status" value="1"/>
</dbReference>
<comment type="subunit">
    <text evidence="3 8">Homodimer.</text>
</comment>
<dbReference type="GO" id="GO:0005737">
    <property type="term" value="C:cytoplasm"/>
    <property type="evidence" value="ECO:0007669"/>
    <property type="project" value="UniProtKB-SubCell"/>
</dbReference>
<evidence type="ECO:0000313" key="11">
    <source>
        <dbReference type="Proteomes" id="UP000199197"/>
    </source>
</evidence>
<evidence type="ECO:0000259" key="9">
    <source>
        <dbReference type="Pfam" id="PF01895"/>
    </source>
</evidence>
<dbReference type="GO" id="GO:0006817">
    <property type="term" value="P:phosphate ion transport"/>
    <property type="evidence" value="ECO:0007669"/>
    <property type="project" value="UniProtKB-KW"/>
</dbReference>
<evidence type="ECO:0000256" key="7">
    <source>
        <dbReference type="ARBA" id="ARBA00056181"/>
    </source>
</evidence>
<dbReference type="GO" id="GO:0045936">
    <property type="term" value="P:negative regulation of phosphate metabolic process"/>
    <property type="evidence" value="ECO:0007669"/>
    <property type="project" value="InterPro"/>
</dbReference>
<dbReference type="RefSeq" id="WP_092349281.1">
    <property type="nucleotide sequence ID" value="NZ_CZVW01000008.1"/>
</dbReference>
<feature type="domain" description="PhoU" evidence="9">
    <location>
        <begin position="118"/>
        <end position="202"/>
    </location>
</feature>
<evidence type="ECO:0000256" key="5">
    <source>
        <dbReference type="ARBA" id="ARBA00022490"/>
    </source>
</evidence>
<dbReference type="InterPro" id="IPR026022">
    <property type="entry name" value="PhoU_dom"/>
</dbReference>
<reference evidence="11" key="1">
    <citation type="submission" date="2015-11" db="EMBL/GenBank/DDBJ databases">
        <authorList>
            <person name="Varghese N."/>
        </authorList>
    </citation>
    <scope>NUCLEOTIDE SEQUENCE [LARGE SCALE GENOMIC DNA]</scope>
    <source>
        <strain evidence="11">JGI-23</strain>
    </source>
</reference>
<dbReference type="AlphaFoldDB" id="A0A0P1MXT1"/>
<comment type="similarity">
    <text evidence="2 8">Belongs to the PhoU family.</text>
</comment>
<keyword evidence="11" id="KW-1185">Reference proteome</keyword>
<dbReference type="EMBL" id="CZVW01000008">
    <property type="protein sequence ID" value="CUT00950.1"/>
    <property type="molecule type" value="Genomic_DNA"/>
</dbReference>
<dbReference type="PANTHER" id="PTHR42930">
    <property type="entry name" value="PHOSPHATE-SPECIFIC TRANSPORT SYSTEM ACCESSORY PROTEIN PHOU"/>
    <property type="match status" value="1"/>
</dbReference>
<protein>
    <recommendedName>
        <fullName evidence="8">Phosphate-specific transport system accessory protein PhoU</fullName>
    </recommendedName>
</protein>
<keyword evidence="5 8" id="KW-0963">Cytoplasm</keyword>
<comment type="subcellular location">
    <subcellularLocation>
        <location evidence="1 8">Cytoplasm</location>
    </subcellularLocation>
</comment>
<dbReference type="InterPro" id="IPR038078">
    <property type="entry name" value="PhoU-like_sf"/>
</dbReference>
<gene>
    <name evidence="10" type="ORF">JGI23_00951</name>
</gene>
<dbReference type="PANTHER" id="PTHR42930:SF3">
    <property type="entry name" value="PHOSPHATE-SPECIFIC TRANSPORT SYSTEM ACCESSORY PROTEIN PHOU"/>
    <property type="match status" value="1"/>
</dbReference>
<sequence length="224" mass="25644">MLAEKLNKLKEKIVEQGNLVESMIEKSIRGLLTRDKALLIDVLQVDEPRANEMEIEIDEMCVNLIARFHPEAKDLRTIIMILKMNNDLERIGDMAVNISESALFLIERPQVKPLIDLPKMAEETIQMLKDSIDSFIKGDSNLAKNVCERDDIVDAYRDQILRELITYMISDPTTIERAIHIERISRNLERIADLATNIGEDVVYIVEGKVIKHGRYKETEQGGV</sequence>
<dbReference type="InterPro" id="IPR028366">
    <property type="entry name" value="PhoU"/>
</dbReference>
<evidence type="ECO:0000256" key="3">
    <source>
        <dbReference type="ARBA" id="ARBA00011738"/>
    </source>
</evidence>
<dbReference type="GO" id="GO:0030643">
    <property type="term" value="P:intracellular phosphate ion homeostasis"/>
    <property type="evidence" value="ECO:0007669"/>
    <property type="project" value="InterPro"/>
</dbReference>
<dbReference type="PIRSF" id="PIRSF003107">
    <property type="entry name" value="PhoU"/>
    <property type="match status" value="1"/>
</dbReference>
<dbReference type="FunFam" id="1.20.58.220:FF:000004">
    <property type="entry name" value="Phosphate-specific transport system accessory protein PhoU"/>
    <property type="match status" value="1"/>
</dbReference>
<dbReference type="Pfam" id="PF01895">
    <property type="entry name" value="PhoU"/>
    <property type="match status" value="2"/>
</dbReference>
<evidence type="ECO:0000256" key="6">
    <source>
        <dbReference type="ARBA" id="ARBA00022592"/>
    </source>
</evidence>
<evidence type="ECO:0000313" key="10">
    <source>
        <dbReference type="EMBL" id="CUT00950.1"/>
    </source>
</evidence>
<dbReference type="SUPFAM" id="SSF109755">
    <property type="entry name" value="PhoU-like"/>
    <property type="match status" value="1"/>
</dbReference>
<evidence type="ECO:0000256" key="8">
    <source>
        <dbReference type="PIRNR" id="PIRNR003107"/>
    </source>
</evidence>
<evidence type="ECO:0000256" key="4">
    <source>
        <dbReference type="ARBA" id="ARBA00022448"/>
    </source>
</evidence>
<feature type="domain" description="PhoU" evidence="9">
    <location>
        <begin position="14"/>
        <end position="101"/>
    </location>
</feature>
<evidence type="ECO:0000256" key="1">
    <source>
        <dbReference type="ARBA" id="ARBA00004496"/>
    </source>
</evidence>
<organism evidence="10 11">
    <name type="scientific">Candidatus Chryseopegocella kryptomonas</name>
    <dbReference type="NCBI Taxonomy" id="1633643"/>
    <lineage>
        <taxon>Bacteria</taxon>
        <taxon>Pseudomonadati</taxon>
        <taxon>Candidatus Kryptoniota</taxon>
        <taxon>Candidatus Chryseopegocella</taxon>
    </lineage>
</organism>
<comment type="function">
    <text evidence="7 8">Plays a role in the regulation of phosphate uptake.</text>
</comment>
<accession>A0A0P1MXT1</accession>
<keyword evidence="6 8" id="KW-0592">Phosphate transport</keyword>